<keyword evidence="11" id="KW-1185">Reference proteome</keyword>
<dbReference type="Proteomes" id="UP001558632">
    <property type="component" value="Unassembled WGS sequence"/>
</dbReference>
<keyword evidence="4 8" id="KW-0805">Transcription regulation</keyword>
<evidence type="ECO:0000313" key="10">
    <source>
        <dbReference type="EMBL" id="KAL1237647.1"/>
    </source>
</evidence>
<evidence type="ECO:0000313" key="11">
    <source>
        <dbReference type="Proteomes" id="UP001558632"/>
    </source>
</evidence>
<dbReference type="PANTHER" id="PTHR13074:SF9">
    <property type="entry name" value="MEDIATOR OF RNA POLYMERASE II TRANSCRIPTION SUBUNIT 8"/>
    <property type="match status" value="1"/>
</dbReference>
<evidence type="ECO:0000256" key="9">
    <source>
        <dbReference type="SAM" id="MobiDB-lite"/>
    </source>
</evidence>
<evidence type="ECO:0000256" key="4">
    <source>
        <dbReference type="ARBA" id="ARBA00023015"/>
    </source>
</evidence>
<evidence type="ECO:0000256" key="2">
    <source>
        <dbReference type="ARBA" id="ARBA00005716"/>
    </source>
</evidence>
<evidence type="ECO:0000256" key="3">
    <source>
        <dbReference type="ARBA" id="ARBA00011837"/>
    </source>
</evidence>
<evidence type="ECO:0000256" key="5">
    <source>
        <dbReference type="ARBA" id="ARBA00023159"/>
    </source>
</evidence>
<dbReference type="Pfam" id="PF10232">
    <property type="entry name" value="Med8"/>
    <property type="match status" value="1"/>
</dbReference>
<protein>
    <recommendedName>
        <fullName evidence="8">Mediator of RNA polymerase II transcription subunit 8</fullName>
    </recommendedName>
    <alternativeName>
        <fullName evidence="8">Mediator complex subunit 8</fullName>
    </alternativeName>
</protein>
<dbReference type="EMBL" id="JBEUSY010000340">
    <property type="protein sequence ID" value="KAL1237647.1"/>
    <property type="molecule type" value="Genomic_DNA"/>
</dbReference>
<evidence type="ECO:0000256" key="1">
    <source>
        <dbReference type="ARBA" id="ARBA00004123"/>
    </source>
</evidence>
<dbReference type="InterPro" id="IPR019364">
    <property type="entry name" value="Mediatior_Med8_fun/met"/>
</dbReference>
<comment type="caution">
    <text evidence="10">The sequence shown here is derived from an EMBL/GenBank/DDBJ whole genome shotgun (WGS) entry which is preliminary data.</text>
</comment>
<dbReference type="PANTHER" id="PTHR13074">
    <property type="entry name" value="MEDIATOR OF RNA POLYMERASE II TRANSCRIPTION SUBUNIT 8"/>
    <property type="match status" value="1"/>
</dbReference>
<name>A0ABR3KIL8_TRISP</name>
<keyword evidence="7 8" id="KW-0539">Nucleus</keyword>
<proteinExistence type="inferred from homology"/>
<comment type="subunit">
    <text evidence="3 8">Component of the Mediator complex.</text>
</comment>
<keyword evidence="6 8" id="KW-0804">Transcription</keyword>
<accession>A0ABR3KIL8</accession>
<evidence type="ECO:0000256" key="7">
    <source>
        <dbReference type="ARBA" id="ARBA00023242"/>
    </source>
</evidence>
<keyword evidence="5 8" id="KW-0010">Activator</keyword>
<sequence>MESRDVLYATPYRPKSSAAHVFESIKPTPLLNITPECSEDDDCNSGTSEKSSDKTLKHEIADSSLNSCYHGKQLNRPFLNTCEAIIEKIKRVKKIDPSTLAKEQIRRNEHYYQKIAMKKAGKKCLNVKDPIYNDLPHFFRRMQEVDKNFINSVGGIVQNIKSIQSSISEVLAKLQMAFVIKQFPSDIKLSVEVDADLEAATENRLHAWTHAVVPDYLRTKPDPQVEQKDQQISNQIL</sequence>
<evidence type="ECO:0000256" key="8">
    <source>
        <dbReference type="RuleBase" id="RU364144"/>
    </source>
</evidence>
<comment type="function">
    <text evidence="8">Component of the Mediator complex, a coactivator involved in the regulated transcription of nearly all RNA polymerase II-dependent genes. Mediator functions as a bridge to convey information from gene-specific regulatory proteins to the basal RNA polymerase II transcription machinery. Mediator is recruited to promoters by direct interactions with regulatory proteins and serves as a scaffold for the assembly of a functional preinitiation complex with RNA polymerase II and the general transcription factors.</text>
</comment>
<evidence type="ECO:0000256" key="6">
    <source>
        <dbReference type="ARBA" id="ARBA00023163"/>
    </source>
</evidence>
<organism evidence="10 11">
    <name type="scientific">Trichinella spiralis</name>
    <name type="common">Trichina worm</name>
    <dbReference type="NCBI Taxonomy" id="6334"/>
    <lineage>
        <taxon>Eukaryota</taxon>
        <taxon>Metazoa</taxon>
        <taxon>Ecdysozoa</taxon>
        <taxon>Nematoda</taxon>
        <taxon>Enoplea</taxon>
        <taxon>Dorylaimia</taxon>
        <taxon>Trichinellida</taxon>
        <taxon>Trichinellidae</taxon>
        <taxon>Trichinella</taxon>
    </lineage>
</organism>
<reference evidence="10 11" key="1">
    <citation type="submission" date="2024-07" db="EMBL/GenBank/DDBJ databases">
        <title>Enhanced genomic and transcriptomic resources for Trichinella pseudospiralis and T. spiralis underpin the discovery of pronounced molecular differences between stages and species.</title>
        <authorList>
            <person name="Pasi K.K."/>
            <person name="La Rosa G."/>
            <person name="Gomez-Morales M.A."/>
            <person name="Tosini F."/>
            <person name="Sumanam S."/>
            <person name="Young N.D."/>
            <person name="Chang B.C."/>
            <person name="Robin G.B."/>
        </authorList>
    </citation>
    <scope>NUCLEOTIDE SEQUENCE [LARGE SCALE GENOMIC DNA]</scope>
    <source>
        <strain evidence="10">ISS534</strain>
    </source>
</reference>
<gene>
    <name evidence="8" type="primary">MED8</name>
    <name evidence="10" type="ORF">TSPI_07552</name>
</gene>
<comment type="similarity">
    <text evidence="2 8">Belongs to the Mediator complex subunit 8 family.</text>
</comment>
<feature type="region of interest" description="Disordered" evidence="9">
    <location>
        <begin position="36"/>
        <end position="55"/>
    </location>
</feature>
<comment type="subcellular location">
    <subcellularLocation>
        <location evidence="1 8">Nucleus</location>
    </subcellularLocation>
</comment>